<keyword evidence="3" id="KW-0645">Protease</keyword>
<keyword evidence="1" id="KW-0812">Transmembrane</keyword>
<dbReference type="AlphaFoldDB" id="A0A372ZLI9"/>
<feature type="transmembrane region" description="Helical" evidence="1">
    <location>
        <begin position="43"/>
        <end position="66"/>
    </location>
</feature>
<evidence type="ECO:0000313" key="4">
    <source>
        <dbReference type="Proteomes" id="UP000263377"/>
    </source>
</evidence>
<name>A0A372ZLI9_9ACTN</name>
<dbReference type="GO" id="GO:0004175">
    <property type="term" value="F:endopeptidase activity"/>
    <property type="evidence" value="ECO:0007669"/>
    <property type="project" value="UniProtKB-ARBA"/>
</dbReference>
<protein>
    <submittedName>
        <fullName evidence="3">CPBP family intramembrane metalloprotease</fullName>
    </submittedName>
</protein>
<keyword evidence="4" id="KW-1185">Reference proteome</keyword>
<dbReference type="Proteomes" id="UP000263377">
    <property type="component" value="Unassembled WGS sequence"/>
</dbReference>
<feature type="transmembrane region" description="Helical" evidence="1">
    <location>
        <begin position="203"/>
        <end position="223"/>
    </location>
</feature>
<evidence type="ECO:0000313" key="3">
    <source>
        <dbReference type="EMBL" id="RGD56611.1"/>
    </source>
</evidence>
<keyword evidence="3" id="KW-0378">Hydrolase</keyword>
<evidence type="ECO:0000259" key="2">
    <source>
        <dbReference type="Pfam" id="PF02517"/>
    </source>
</evidence>
<proteinExistence type="predicted"/>
<dbReference type="GO" id="GO:0008237">
    <property type="term" value="F:metallopeptidase activity"/>
    <property type="evidence" value="ECO:0007669"/>
    <property type="project" value="UniProtKB-KW"/>
</dbReference>
<dbReference type="EMBL" id="QVIG01000001">
    <property type="protein sequence ID" value="RGD56611.1"/>
    <property type="molecule type" value="Genomic_DNA"/>
</dbReference>
<feature type="transmembrane region" description="Helical" evidence="1">
    <location>
        <begin position="73"/>
        <end position="106"/>
    </location>
</feature>
<reference evidence="3 4" key="1">
    <citation type="submission" date="2018-08" db="EMBL/GenBank/DDBJ databases">
        <title>Diversity &amp; Physiological Properties of Lignin-Decomposing Actinobacteria from Soil.</title>
        <authorList>
            <person name="Roh S.G."/>
            <person name="Kim S.B."/>
        </authorList>
    </citation>
    <scope>NUCLEOTIDE SEQUENCE [LARGE SCALE GENOMIC DNA]</scope>
    <source>
        <strain evidence="3 4">MMS17-GH009</strain>
    </source>
</reference>
<dbReference type="InterPro" id="IPR003675">
    <property type="entry name" value="Rce1/LyrA-like_dom"/>
</dbReference>
<comment type="caution">
    <text evidence="3">The sequence shown here is derived from an EMBL/GenBank/DDBJ whole genome shotgun (WGS) entry which is preliminary data.</text>
</comment>
<keyword evidence="3" id="KW-0482">Metalloprotease</keyword>
<feature type="domain" description="CAAX prenyl protease 2/Lysostaphin resistance protein A-like" evidence="2">
    <location>
        <begin position="94"/>
        <end position="191"/>
    </location>
</feature>
<sequence length="234" mass="23878">MLGAVGVAVVWQAVIVVVAKVLPPLEPGWFPQLGPTVVNLAGAAVVLVLLRAWGLLATGGVTGLGVMARWPVLLPLVVVAGLAALPGIEGGTATLVGGVVLMLAIGVSEELSSRALVLEVARPLGPVRAVVLTAVLFGVGHLGNWLFFGAPLGNTLWQVLEAGAFGFCLCGARPYIGSVWPLVLVHALSDYLEIYSPGKTADWLQALGLAVDLGLGIGLLLLLRARTAPAPAAS</sequence>
<gene>
    <name evidence="3" type="ORF">DR950_01315</name>
</gene>
<evidence type="ECO:0000256" key="1">
    <source>
        <dbReference type="SAM" id="Phobius"/>
    </source>
</evidence>
<organism evidence="3 4">
    <name type="scientific">Kitasatospora xanthocidica</name>
    <dbReference type="NCBI Taxonomy" id="83382"/>
    <lineage>
        <taxon>Bacteria</taxon>
        <taxon>Bacillati</taxon>
        <taxon>Actinomycetota</taxon>
        <taxon>Actinomycetes</taxon>
        <taxon>Kitasatosporales</taxon>
        <taxon>Streptomycetaceae</taxon>
        <taxon>Kitasatospora</taxon>
    </lineage>
</organism>
<dbReference type="GO" id="GO:0006508">
    <property type="term" value="P:proteolysis"/>
    <property type="evidence" value="ECO:0007669"/>
    <property type="project" value="UniProtKB-KW"/>
</dbReference>
<dbReference type="Pfam" id="PF02517">
    <property type="entry name" value="Rce1-like"/>
    <property type="match status" value="1"/>
</dbReference>
<keyword evidence="1" id="KW-0472">Membrane</keyword>
<feature type="transmembrane region" description="Helical" evidence="1">
    <location>
        <begin position="126"/>
        <end position="147"/>
    </location>
</feature>
<accession>A0A372ZLI9</accession>
<feature type="transmembrane region" description="Helical" evidence="1">
    <location>
        <begin position="159"/>
        <end position="183"/>
    </location>
</feature>
<keyword evidence="1" id="KW-1133">Transmembrane helix</keyword>
<dbReference type="GO" id="GO:0080120">
    <property type="term" value="P:CAAX-box protein maturation"/>
    <property type="evidence" value="ECO:0007669"/>
    <property type="project" value="UniProtKB-ARBA"/>
</dbReference>